<dbReference type="PANTHER" id="PTHR43331">
    <property type="entry name" value="HOMOSERINE DEHYDROGENASE"/>
    <property type="match status" value="1"/>
</dbReference>
<reference evidence="12" key="1">
    <citation type="submission" date="2018-06" db="EMBL/GenBank/DDBJ databases">
        <authorList>
            <person name="Zhirakovskaya E."/>
        </authorList>
    </citation>
    <scope>NUCLEOTIDE SEQUENCE</scope>
</reference>
<keyword evidence="7" id="KW-0791">Threonine biosynthesis</keyword>
<feature type="domain" description="ACT" evidence="11">
    <location>
        <begin position="350"/>
        <end position="426"/>
    </location>
</feature>
<dbReference type="Pfam" id="PF03447">
    <property type="entry name" value="NAD_binding_3"/>
    <property type="match status" value="1"/>
</dbReference>
<dbReference type="NCBIfam" id="NF004976">
    <property type="entry name" value="PRK06349.1"/>
    <property type="match status" value="1"/>
</dbReference>
<sequence length="431" mass="45024">MESTVGIGILGAGVVGGSLVRRLAEDNDAIRAKTGLNLRIVRAAVRDLTKERDFTVPDGVLTDDPMAVIEDENVKLVVEVMGGLDPAGDLILAALESSKPVITANKELIAARGAELIAVADRNGVPFLFEAAVGGGIPIIRPLSETLAGEQIDTVMGIVNGTTNFVLTRMAEDNQDFEQALKEAQQLGYAEADPTADISGADAAAKAAILSSLAFGVWVGFESVFHEGIENLTLVDLKNAADLGYVVKLVAVAEKTPRGICTRVHPLMLPVGHPLAGIRGSTNAIFIKGPTIDELLFAGPGAGGAPTATAVLGDVIDAAREILAGAEVSPAIRFGSGEILDFTEIDTEWYVRVEVDDQPGVLAAIAHEFGANDVSIKSVWQEGQHGEATLLMITHRAAESKQRAAVAAVEGLTSVRRVSTVMRVEGGTTGK</sequence>
<evidence type="ECO:0000256" key="3">
    <source>
        <dbReference type="ARBA" id="ARBA00006753"/>
    </source>
</evidence>
<dbReference type="GO" id="GO:0004412">
    <property type="term" value="F:homoserine dehydrogenase activity"/>
    <property type="evidence" value="ECO:0007669"/>
    <property type="project" value="UniProtKB-EC"/>
</dbReference>
<evidence type="ECO:0000256" key="5">
    <source>
        <dbReference type="ARBA" id="ARBA00013376"/>
    </source>
</evidence>
<name>A0A3B0S8U9_9ZZZZ</name>
<keyword evidence="6" id="KW-0028">Amino-acid biosynthesis</keyword>
<evidence type="ECO:0000256" key="9">
    <source>
        <dbReference type="ARBA" id="ARBA00023002"/>
    </source>
</evidence>
<proteinExistence type="inferred from homology"/>
<accession>A0A3B0S8U9</accession>
<dbReference type="Pfam" id="PF00742">
    <property type="entry name" value="Homoserine_dh"/>
    <property type="match status" value="1"/>
</dbReference>
<dbReference type="GO" id="GO:0009086">
    <property type="term" value="P:methionine biosynthetic process"/>
    <property type="evidence" value="ECO:0007669"/>
    <property type="project" value="UniProtKB-KW"/>
</dbReference>
<dbReference type="UniPathway" id="UPA00051">
    <property type="reaction ID" value="UER00465"/>
</dbReference>
<dbReference type="SUPFAM" id="SSF55021">
    <property type="entry name" value="ACT-like"/>
    <property type="match status" value="1"/>
</dbReference>
<comment type="similarity">
    <text evidence="3">Belongs to the homoserine dehydrogenase family.</text>
</comment>
<dbReference type="InterPro" id="IPR002912">
    <property type="entry name" value="ACT_dom"/>
</dbReference>
<dbReference type="GO" id="GO:0050661">
    <property type="term" value="F:NADP binding"/>
    <property type="evidence" value="ECO:0007669"/>
    <property type="project" value="InterPro"/>
</dbReference>
<dbReference type="GO" id="GO:0009088">
    <property type="term" value="P:threonine biosynthetic process"/>
    <property type="evidence" value="ECO:0007669"/>
    <property type="project" value="UniProtKB-UniPathway"/>
</dbReference>
<evidence type="ECO:0000256" key="6">
    <source>
        <dbReference type="ARBA" id="ARBA00022605"/>
    </source>
</evidence>
<dbReference type="InterPro" id="IPR001342">
    <property type="entry name" value="HDH_cat"/>
</dbReference>
<comment type="pathway">
    <text evidence="1">Amino-acid biosynthesis; L-threonine biosynthesis; L-threonine from L-aspartate: step 3/5.</text>
</comment>
<dbReference type="EC" id="1.1.1.3" evidence="4"/>
<dbReference type="PANTHER" id="PTHR43331:SF1">
    <property type="entry name" value="HOMOSERINE DEHYDROGENASE"/>
    <property type="match status" value="1"/>
</dbReference>
<dbReference type="InterPro" id="IPR036291">
    <property type="entry name" value="NAD(P)-bd_dom_sf"/>
</dbReference>
<dbReference type="SUPFAM" id="SSF51735">
    <property type="entry name" value="NAD(P)-binding Rossmann-fold domains"/>
    <property type="match status" value="1"/>
</dbReference>
<dbReference type="PROSITE" id="PS01042">
    <property type="entry name" value="HOMOSER_DHGENASE"/>
    <property type="match status" value="1"/>
</dbReference>
<dbReference type="Gene3D" id="3.30.70.260">
    <property type="match status" value="1"/>
</dbReference>
<dbReference type="FunFam" id="3.30.360.10:FF:000005">
    <property type="entry name" value="Homoserine dehydrogenase"/>
    <property type="match status" value="1"/>
</dbReference>
<dbReference type="SUPFAM" id="SSF55347">
    <property type="entry name" value="Glyceraldehyde-3-phosphate dehydrogenase-like, C-terminal domain"/>
    <property type="match status" value="1"/>
</dbReference>
<evidence type="ECO:0000313" key="12">
    <source>
        <dbReference type="EMBL" id="VAW00710.1"/>
    </source>
</evidence>
<dbReference type="EMBL" id="UOEK01000193">
    <property type="protein sequence ID" value="VAW00710.1"/>
    <property type="molecule type" value="Genomic_DNA"/>
</dbReference>
<dbReference type="InterPro" id="IPR019811">
    <property type="entry name" value="HDH_CS"/>
</dbReference>
<evidence type="ECO:0000259" key="11">
    <source>
        <dbReference type="PROSITE" id="PS51671"/>
    </source>
</evidence>
<dbReference type="Gene3D" id="3.30.360.10">
    <property type="entry name" value="Dihydrodipicolinate Reductase, domain 2"/>
    <property type="match status" value="1"/>
</dbReference>
<evidence type="ECO:0000256" key="2">
    <source>
        <dbReference type="ARBA" id="ARBA00005062"/>
    </source>
</evidence>
<keyword evidence="9 12" id="KW-0560">Oxidoreductase</keyword>
<dbReference type="InterPro" id="IPR016204">
    <property type="entry name" value="HDH"/>
</dbReference>
<dbReference type="CDD" id="cd04881">
    <property type="entry name" value="ACT_HSDH-Hom"/>
    <property type="match status" value="1"/>
</dbReference>
<evidence type="ECO:0000256" key="1">
    <source>
        <dbReference type="ARBA" id="ARBA00005056"/>
    </source>
</evidence>
<dbReference type="UniPathway" id="UPA00050">
    <property type="reaction ID" value="UER00063"/>
</dbReference>
<evidence type="ECO:0000256" key="8">
    <source>
        <dbReference type="ARBA" id="ARBA00022857"/>
    </source>
</evidence>
<dbReference type="InterPro" id="IPR045865">
    <property type="entry name" value="ACT-like_dom_sf"/>
</dbReference>
<gene>
    <name evidence="12" type="ORF">MNBD_ACTINO02-949</name>
</gene>
<keyword evidence="10" id="KW-0486">Methionine biosynthesis</keyword>
<evidence type="ECO:0000256" key="4">
    <source>
        <dbReference type="ARBA" id="ARBA00013213"/>
    </source>
</evidence>
<dbReference type="Gene3D" id="3.40.50.720">
    <property type="entry name" value="NAD(P)-binding Rossmann-like Domain"/>
    <property type="match status" value="1"/>
</dbReference>
<protein>
    <recommendedName>
        <fullName evidence="5">Homoserine dehydrogenase</fullName>
        <ecNumber evidence="4">1.1.1.3</ecNumber>
    </recommendedName>
</protein>
<dbReference type="PIRSF" id="PIRSF000098">
    <property type="entry name" value="Homoser_dehydrog"/>
    <property type="match status" value="1"/>
</dbReference>
<comment type="pathway">
    <text evidence="2">Amino-acid biosynthesis; L-methionine biosynthesis via de novo pathway; L-homoserine from L-aspartate: step 3/3.</text>
</comment>
<dbReference type="InterPro" id="IPR005106">
    <property type="entry name" value="Asp/hSer_DH_NAD-bd"/>
</dbReference>
<organism evidence="12">
    <name type="scientific">hydrothermal vent metagenome</name>
    <dbReference type="NCBI Taxonomy" id="652676"/>
    <lineage>
        <taxon>unclassified sequences</taxon>
        <taxon>metagenomes</taxon>
        <taxon>ecological metagenomes</taxon>
    </lineage>
</organism>
<keyword evidence="8" id="KW-0521">NADP</keyword>
<evidence type="ECO:0000256" key="10">
    <source>
        <dbReference type="ARBA" id="ARBA00023167"/>
    </source>
</evidence>
<dbReference type="AlphaFoldDB" id="A0A3B0S8U9"/>
<dbReference type="PROSITE" id="PS51671">
    <property type="entry name" value="ACT"/>
    <property type="match status" value="1"/>
</dbReference>
<evidence type="ECO:0000256" key="7">
    <source>
        <dbReference type="ARBA" id="ARBA00022697"/>
    </source>
</evidence>